<organism evidence="8 9">
    <name type="scientific">Sphingobacterium zeae</name>
    <dbReference type="NCBI Taxonomy" id="1776859"/>
    <lineage>
        <taxon>Bacteria</taxon>
        <taxon>Pseudomonadati</taxon>
        <taxon>Bacteroidota</taxon>
        <taxon>Sphingobacteriia</taxon>
        <taxon>Sphingobacteriales</taxon>
        <taxon>Sphingobacteriaceae</taxon>
        <taxon>Sphingobacterium</taxon>
    </lineage>
</organism>
<dbReference type="Gene3D" id="1.10.287.130">
    <property type="match status" value="1"/>
</dbReference>
<dbReference type="InterPro" id="IPR003661">
    <property type="entry name" value="HisK_dim/P_dom"/>
</dbReference>
<proteinExistence type="predicted"/>
<dbReference type="Pfam" id="PF02518">
    <property type="entry name" value="HATPase_c"/>
    <property type="match status" value="1"/>
</dbReference>
<dbReference type="InterPro" id="IPR035965">
    <property type="entry name" value="PAS-like_dom_sf"/>
</dbReference>
<dbReference type="SUPFAM" id="SSF55785">
    <property type="entry name" value="PYP-like sensor domain (PAS domain)"/>
    <property type="match status" value="1"/>
</dbReference>
<dbReference type="InterPro" id="IPR005467">
    <property type="entry name" value="His_kinase_dom"/>
</dbReference>
<feature type="domain" description="Histidine kinase" evidence="7">
    <location>
        <begin position="152"/>
        <end position="362"/>
    </location>
</feature>
<dbReference type="PRINTS" id="PR00344">
    <property type="entry name" value="BCTRLSENSOR"/>
</dbReference>
<dbReference type="InterPro" id="IPR004358">
    <property type="entry name" value="Sig_transdc_His_kin-like_C"/>
</dbReference>
<comment type="caution">
    <text evidence="8">The sequence shown here is derived from an EMBL/GenBank/DDBJ whole genome shotgun (WGS) entry which is preliminary data.</text>
</comment>
<keyword evidence="3" id="KW-0597">Phosphoprotein</keyword>
<sequence>MVLDFEDFFESPLNGFVITDAEGKILKMNKRMSDWLNCEPQFFYGARFSNILSIGGRIYFETHLWPLLNMQGYFEEIALELNDTGKGRLPIYMNCYDRKDRGGRSLFKIFTLFKASDRRLYEENLKMAKKIAEEKLKLEVEQALLREQFIAVLGHDLRNPLAGIMSASTVLARFMLNEREVRLVNIIEKGGKRMLEMINNIMDFARGRLGDGIKINSIATDLEQVLDQVRDELQVAWPDRTIVRKYNINSYVECDAARIAQMVSNLLANAITHGSSNDPVYLESIASENFWQISVTNRGEPIPEEKLKYIFNPFHRGDSNLNNGLGLGLYIASEIAKAHKGDLSVVSEKEQTCFTFKVVRINM</sequence>
<dbReference type="CDD" id="cd00082">
    <property type="entry name" value="HisKA"/>
    <property type="match status" value="1"/>
</dbReference>
<dbReference type="PROSITE" id="PS50109">
    <property type="entry name" value="HIS_KIN"/>
    <property type="match status" value="1"/>
</dbReference>
<dbReference type="InterPro" id="IPR036097">
    <property type="entry name" value="HisK_dim/P_sf"/>
</dbReference>
<dbReference type="Proteomes" id="UP001244640">
    <property type="component" value="Unassembled WGS sequence"/>
</dbReference>
<dbReference type="InterPro" id="IPR036890">
    <property type="entry name" value="HATPase_C_sf"/>
</dbReference>
<reference evidence="8 9" key="1">
    <citation type="submission" date="2023-07" db="EMBL/GenBank/DDBJ databases">
        <title>Functional and genomic diversity of the sorghum phyllosphere microbiome.</title>
        <authorList>
            <person name="Shade A."/>
        </authorList>
    </citation>
    <scope>NUCLEOTIDE SEQUENCE [LARGE SCALE GENOMIC DNA]</scope>
    <source>
        <strain evidence="8 9">SORGH_AS_0892</strain>
    </source>
</reference>
<keyword evidence="6" id="KW-0902">Two-component regulatory system</keyword>
<evidence type="ECO:0000256" key="3">
    <source>
        <dbReference type="ARBA" id="ARBA00022553"/>
    </source>
</evidence>
<evidence type="ECO:0000256" key="1">
    <source>
        <dbReference type="ARBA" id="ARBA00000085"/>
    </source>
</evidence>
<keyword evidence="8" id="KW-0378">Hydrolase</keyword>
<evidence type="ECO:0000256" key="4">
    <source>
        <dbReference type="ARBA" id="ARBA00022679"/>
    </source>
</evidence>
<dbReference type="RefSeq" id="WP_307186446.1">
    <property type="nucleotide sequence ID" value="NZ_JAUTBA010000001.1"/>
</dbReference>
<protein>
    <recommendedName>
        <fullName evidence="2">histidine kinase</fullName>
        <ecNumber evidence="2">2.7.13.3</ecNumber>
    </recommendedName>
</protein>
<dbReference type="InterPro" id="IPR050736">
    <property type="entry name" value="Sensor_HK_Regulatory"/>
</dbReference>
<dbReference type="PANTHER" id="PTHR43711:SF1">
    <property type="entry name" value="HISTIDINE KINASE 1"/>
    <property type="match status" value="1"/>
</dbReference>
<evidence type="ECO:0000256" key="6">
    <source>
        <dbReference type="ARBA" id="ARBA00023012"/>
    </source>
</evidence>
<evidence type="ECO:0000256" key="5">
    <source>
        <dbReference type="ARBA" id="ARBA00022777"/>
    </source>
</evidence>
<accession>A0ABU0U7C6</accession>
<keyword evidence="9" id="KW-1185">Reference proteome</keyword>
<keyword evidence="5" id="KW-0418">Kinase</keyword>
<dbReference type="Gene3D" id="3.30.565.10">
    <property type="entry name" value="Histidine kinase-like ATPase, C-terminal domain"/>
    <property type="match status" value="1"/>
</dbReference>
<dbReference type="PANTHER" id="PTHR43711">
    <property type="entry name" value="TWO-COMPONENT HISTIDINE KINASE"/>
    <property type="match status" value="1"/>
</dbReference>
<dbReference type="EMBL" id="JAUTBA010000001">
    <property type="protein sequence ID" value="MDQ1150870.1"/>
    <property type="molecule type" value="Genomic_DNA"/>
</dbReference>
<name>A0ABU0U7C6_9SPHI</name>
<evidence type="ECO:0000313" key="9">
    <source>
        <dbReference type="Proteomes" id="UP001244640"/>
    </source>
</evidence>
<dbReference type="Pfam" id="PF00512">
    <property type="entry name" value="HisKA"/>
    <property type="match status" value="1"/>
</dbReference>
<gene>
    <name evidence="8" type="ORF">QE382_002854</name>
</gene>
<evidence type="ECO:0000313" key="8">
    <source>
        <dbReference type="EMBL" id="MDQ1150870.1"/>
    </source>
</evidence>
<evidence type="ECO:0000259" key="7">
    <source>
        <dbReference type="PROSITE" id="PS50109"/>
    </source>
</evidence>
<dbReference type="GO" id="GO:0016787">
    <property type="term" value="F:hydrolase activity"/>
    <property type="evidence" value="ECO:0007669"/>
    <property type="project" value="UniProtKB-KW"/>
</dbReference>
<dbReference type="SMART" id="SM00388">
    <property type="entry name" value="HisKA"/>
    <property type="match status" value="1"/>
</dbReference>
<dbReference type="EC" id="2.7.13.3" evidence="2"/>
<dbReference type="SUPFAM" id="SSF55874">
    <property type="entry name" value="ATPase domain of HSP90 chaperone/DNA topoisomerase II/histidine kinase"/>
    <property type="match status" value="1"/>
</dbReference>
<dbReference type="InterPro" id="IPR003594">
    <property type="entry name" value="HATPase_dom"/>
</dbReference>
<comment type="catalytic activity">
    <reaction evidence="1">
        <text>ATP + protein L-histidine = ADP + protein N-phospho-L-histidine.</text>
        <dbReference type="EC" id="2.7.13.3"/>
    </reaction>
</comment>
<keyword evidence="4" id="KW-0808">Transferase</keyword>
<evidence type="ECO:0000256" key="2">
    <source>
        <dbReference type="ARBA" id="ARBA00012438"/>
    </source>
</evidence>
<dbReference type="SMART" id="SM00387">
    <property type="entry name" value="HATPase_c"/>
    <property type="match status" value="1"/>
</dbReference>
<dbReference type="SUPFAM" id="SSF47384">
    <property type="entry name" value="Homodimeric domain of signal transducing histidine kinase"/>
    <property type="match status" value="1"/>
</dbReference>